<dbReference type="Pfam" id="PF01935">
    <property type="entry name" value="DUF87"/>
    <property type="match status" value="1"/>
</dbReference>
<evidence type="ECO:0000313" key="3">
    <source>
        <dbReference type="EMBL" id="MCK9877617.1"/>
    </source>
</evidence>
<feature type="region of interest" description="Disordered" evidence="1">
    <location>
        <begin position="90"/>
        <end position="165"/>
    </location>
</feature>
<keyword evidence="4" id="KW-1185">Reference proteome</keyword>
<keyword evidence="3" id="KW-0547">Nucleotide-binding</keyword>
<dbReference type="RefSeq" id="WP_248825836.1">
    <property type="nucleotide sequence ID" value="NZ_JALKFT010000019.1"/>
</dbReference>
<dbReference type="PANTHER" id="PTHR42957">
    <property type="entry name" value="HELICASE MJ1565-RELATED"/>
    <property type="match status" value="1"/>
</dbReference>
<dbReference type="PANTHER" id="PTHR42957:SF1">
    <property type="entry name" value="HELICASE MJ1565-RELATED"/>
    <property type="match status" value="1"/>
</dbReference>
<feature type="compositionally biased region" description="Pro residues" evidence="1">
    <location>
        <begin position="121"/>
        <end position="132"/>
    </location>
</feature>
<dbReference type="InterPro" id="IPR002789">
    <property type="entry name" value="HerA_central"/>
</dbReference>
<dbReference type="Gene3D" id="3.40.50.300">
    <property type="entry name" value="P-loop containing nucleotide triphosphate hydrolases"/>
    <property type="match status" value="2"/>
</dbReference>
<dbReference type="InterPro" id="IPR008571">
    <property type="entry name" value="HerA-like"/>
</dbReference>
<dbReference type="InterPro" id="IPR027417">
    <property type="entry name" value="P-loop_NTPase"/>
</dbReference>
<organism evidence="3 4">
    <name type="scientific">Frankia umida</name>
    <dbReference type="NCBI Taxonomy" id="573489"/>
    <lineage>
        <taxon>Bacteria</taxon>
        <taxon>Bacillati</taxon>
        <taxon>Actinomycetota</taxon>
        <taxon>Actinomycetes</taxon>
        <taxon>Frankiales</taxon>
        <taxon>Frankiaceae</taxon>
        <taxon>Frankia</taxon>
    </lineage>
</organism>
<dbReference type="EMBL" id="JALKFT010000019">
    <property type="protein sequence ID" value="MCK9877617.1"/>
    <property type="molecule type" value="Genomic_DNA"/>
</dbReference>
<evidence type="ECO:0000259" key="2">
    <source>
        <dbReference type="Pfam" id="PF01935"/>
    </source>
</evidence>
<name>A0ABT0K2A5_9ACTN</name>
<feature type="domain" description="Helicase HerA central" evidence="2">
    <location>
        <begin position="425"/>
        <end position="514"/>
    </location>
</feature>
<sequence length="1082" mass="114152">MLDGFQFHRILSAPRRPDPGAGPDPVPSALFAALVGAHAELIALEGEGRSGTGLALAWLRGPGETHIQVLAGGRPYFPPDTAALTAAVLASPPAPTGPEQHPDDPPRGLLEGAWPGHRLPRLPPPPGSPPPGVHRSGEPQSASRRPDQHSDPVPMLYPPGATARPVPSETVAANLARLPYWLRCAGAPDALWANGSSGQPGGGNAAGGGGGGGPRRGSFDDYAAHLSGPFAWLVVAWPVPPEHLEAERDALTRSIPALRMREHDQGARLDLERAENRHRELGRAAASGMWDVEILVGAASRASAFSVAALLGGASDLDDLPYTLRPLGPVSSLAGALAARTPPGSPASARSPFRAGAELLAALARPPARELPGITLVTPHTFDVTPEGPNRTGPADPTGSPGAVRLGDVLDAGWSPAGTLSVTRATLNRHAFVCGATGSGKSQTVRGLLESLTRMPDAIPWLVLEPAKAEYARMAGRLADLTDPAHPGGGGRGEVLVIRPGRLDAPPASLNPLEPEAGFPLQSHLDLVRALFLAAFEAHEPFPQVLARALTACYVDLGWNLVLDRPEPAHRPRLHVRGPRADPLVDARRRYPTLGDLQRTATRTVENIGYGAEVTADVRGFVDVRIGSLRQGSPGRFFEGGHPLDIGALLTRNVVFELEDITSDQDKAFLLGAVLIRVVEHLRVRYGATGAGGLRHVLVVEEAHRLLKNVTDGPAAAAVELFASLLAEIRAYGEGLVVVEQIPAKILPDVIKNTALKVMHRLPAADDREAVGATMNLRPEQSEVVVALPAGVAAVSVDGMDRPVLARMTAGDARESTRQARHVSVPLAARRSPRCGPVCRTERPCDLGETETAALAANDPLVVLWVEALAAHQVMGFAHLLREDPFGPSAALRAQLEAARPRHLDCLLAHAVDRAVAARATLLAPFVDPDEFADALHATLRRRLAGPADTGDRDGTDSRRLTAGVYRWQDIRVALGEAVGRDGENAPPHPLTDAWYDRGLDITGDTLGEQLSWLRTSTVYTQGADQVCLGDTTGSGLLEAVRKIGGGTDQPAVLRAVRRACDGPHLADLVDQIANLLHADSP</sequence>
<proteinExistence type="predicted"/>
<keyword evidence="3" id="KW-0067">ATP-binding</keyword>
<protein>
    <submittedName>
        <fullName evidence="3">ATP-binding protein</fullName>
    </submittedName>
</protein>
<evidence type="ECO:0000256" key="1">
    <source>
        <dbReference type="SAM" id="MobiDB-lite"/>
    </source>
</evidence>
<accession>A0ABT0K2A5</accession>
<dbReference type="Proteomes" id="UP001201873">
    <property type="component" value="Unassembled WGS sequence"/>
</dbReference>
<dbReference type="SUPFAM" id="SSF52540">
    <property type="entry name" value="P-loop containing nucleoside triphosphate hydrolases"/>
    <property type="match status" value="1"/>
</dbReference>
<evidence type="ECO:0000313" key="4">
    <source>
        <dbReference type="Proteomes" id="UP001201873"/>
    </source>
</evidence>
<gene>
    <name evidence="3" type="ORF">MXD59_17860</name>
</gene>
<reference evidence="3 4" key="1">
    <citation type="submission" date="2022-04" db="EMBL/GenBank/DDBJ databases">
        <title>Genome diversity in the genus Frankia.</title>
        <authorList>
            <person name="Carlos-Shanley C."/>
            <person name="Hahn D."/>
        </authorList>
    </citation>
    <scope>NUCLEOTIDE SEQUENCE [LARGE SCALE GENOMIC DNA]</scope>
    <source>
        <strain evidence="3 4">Ag45/Mut15</strain>
    </source>
</reference>
<dbReference type="GO" id="GO:0005524">
    <property type="term" value="F:ATP binding"/>
    <property type="evidence" value="ECO:0007669"/>
    <property type="project" value="UniProtKB-KW"/>
</dbReference>
<comment type="caution">
    <text evidence="3">The sequence shown here is derived from an EMBL/GenBank/DDBJ whole genome shotgun (WGS) entry which is preliminary data.</text>
</comment>